<dbReference type="InterPro" id="IPR011042">
    <property type="entry name" value="6-blade_b-propeller_TolB-like"/>
</dbReference>
<evidence type="ECO:0000313" key="5">
    <source>
        <dbReference type="Proteomes" id="UP001152798"/>
    </source>
</evidence>
<dbReference type="PANTHER" id="PTHR10009:SF18">
    <property type="entry name" value="PROTEIN YELLOW-LIKE PROTEIN"/>
    <property type="match status" value="1"/>
</dbReference>
<dbReference type="EMBL" id="OV725077">
    <property type="protein sequence ID" value="CAH1390969.1"/>
    <property type="molecule type" value="Genomic_DNA"/>
</dbReference>
<dbReference type="PANTHER" id="PTHR10009">
    <property type="entry name" value="PROTEIN YELLOW-RELATED"/>
    <property type="match status" value="1"/>
</dbReference>
<evidence type="ECO:0000256" key="1">
    <source>
        <dbReference type="ARBA" id="ARBA00004613"/>
    </source>
</evidence>
<dbReference type="Pfam" id="PF03022">
    <property type="entry name" value="MRJP"/>
    <property type="match status" value="1"/>
</dbReference>
<evidence type="ECO:0000256" key="2">
    <source>
        <dbReference type="ARBA" id="ARBA00009127"/>
    </source>
</evidence>
<evidence type="ECO:0000256" key="3">
    <source>
        <dbReference type="ARBA" id="ARBA00022525"/>
    </source>
</evidence>
<dbReference type="PRINTS" id="PR01366">
    <property type="entry name" value="ROYALJELLY"/>
</dbReference>
<comment type="similarity">
    <text evidence="2">Belongs to the major royal jelly protein family.</text>
</comment>
<comment type="subcellular location">
    <subcellularLocation>
        <location evidence="1">Secreted</location>
    </subcellularLocation>
</comment>
<organism evidence="4 5">
    <name type="scientific">Nezara viridula</name>
    <name type="common">Southern green stink bug</name>
    <name type="synonym">Cimex viridulus</name>
    <dbReference type="NCBI Taxonomy" id="85310"/>
    <lineage>
        <taxon>Eukaryota</taxon>
        <taxon>Metazoa</taxon>
        <taxon>Ecdysozoa</taxon>
        <taxon>Arthropoda</taxon>
        <taxon>Hexapoda</taxon>
        <taxon>Insecta</taxon>
        <taxon>Pterygota</taxon>
        <taxon>Neoptera</taxon>
        <taxon>Paraneoptera</taxon>
        <taxon>Hemiptera</taxon>
        <taxon>Heteroptera</taxon>
        <taxon>Panheteroptera</taxon>
        <taxon>Pentatomomorpha</taxon>
        <taxon>Pentatomoidea</taxon>
        <taxon>Pentatomidae</taxon>
        <taxon>Pentatominae</taxon>
        <taxon>Nezara</taxon>
    </lineage>
</organism>
<proteinExistence type="inferred from homology"/>
<reference evidence="4" key="1">
    <citation type="submission" date="2022-01" db="EMBL/GenBank/DDBJ databases">
        <authorList>
            <person name="King R."/>
        </authorList>
    </citation>
    <scope>NUCLEOTIDE SEQUENCE</scope>
</reference>
<protein>
    <submittedName>
        <fullName evidence="4">Uncharacterized protein</fullName>
    </submittedName>
</protein>
<name>A0A9P0DZH7_NEZVI</name>
<dbReference type="Proteomes" id="UP001152798">
    <property type="component" value="Chromosome 1"/>
</dbReference>
<sequence>MSLAWLAANKKKGLQEVFSWKTVDFDYPSHQARDLARAHGQFHPPDVLPLGLERVDDRLFITLPRWKKGVPASLTTVNLNSGQRSPLLKPYPDWAWHNGDCNGITSVFRVALDECGRLWAIDSGVVELVTSVKRACPPQILVFDTKTDKLLFQYKIPMGQVPAGSLFTNIAVEVMDTCQDTFAYVSDVFRYGIVVFSLRNNRSWRVEHPYFYPDPLKSRYDIDNIKFTWNDGIFGITMSPRDVTGRRYLFFHPLSSFREFHIDTLMLKNETFAKRADEMMKLLGEERRVDRGHAAGSSMDRNGVLFYNLVSLSAVGCWNSRLPHYPETQGIVEMNNTTLSFPNDLKVDKEPIQRLWVLSNRLHKYLYSKLDPSDVNFRVMTMPVDEAVKGTPCEDSFVLPPRRTGKCYGS</sequence>
<dbReference type="InterPro" id="IPR017996">
    <property type="entry name" value="MRJP/yellow-related"/>
</dbReference>
<gene>
    <name evidence="4" type="ORF">NEZAVI_LOCUS2073</name>
</gene>
<accession>A0A9P0DZH7</accession>
<keyword evidence="3" id="KW-0964">Secreted</keyword>
<dbReference type="GO" id="GO:0005576">
    <property type="term" value="C:extracellular region"/>
    <property type="evidence" value="ECO:0007669"/>
    <property type="project" value="UniProtKB-SubCell"/>
</dbReference>
<dbReference type="OrthoDB" id="7776143at2759"/>
<dbReference type="AlphaFoldDB" id="A0A9P0DZH7"/>
<dbReference type="FunFam" id="2.120.10.30:FF:000045">
    <property type="entry name" value="Blast:Protein yellow"/>
    <property type="match status" value="1"/>
</dbReference>
<keyword evidence="5" id="KW-1185">Reference proteome</keyword>
<evidence type="ECO:0000313" key="4">
    <source>
        <dbReference type="EMBL" id="CAH1390969.1"/>
    </source>
</evidence>
<dbReference type="Gene3D" id="2.120.10.30">
    <property type="entry name" value="TolB, C-terminal domain"/>
    <property type="match status" value="1"/>
</dbReference>